<evidence type="ECO:0000313" key="2">
    <source>
        <dbReference type="EMBL" id="CAK0838670.1"/>
    </source>
</evidence>
<feature type="compositionally biased region" description="Basic and acidic residues" evidence="1">
    <location>
        <begin position="62"/>
        <end position="71"/>
    </location>
</feature>
<reference evidence="2" key="1">
    <citation type="submission" date="2023-10" db="EMBL/GenBank/DDBJ databases">
        <authorList>
            <person name="Chen Y."/>
            <person name="Shah S."/>
            <person name="Dougan E. K."/>
            <person name="Thang M."/>
            <person name="Chan C."/>
        </authorList>
    </citation>
    <scope>NUCLEOTIDE SEQUENCE [LARGE SCALE GENOMIC DNA]</scope>
</reference>
<dbReference type="Proteomes" id="UP001189429">
    <property type="component" value="Unassembled WGS sequence"/>
</dbReference>
<feature type="compositionally biased region" description="Low complexity" evidence="1">
    <location>
        <begin position="1"/>
        <end position="19"/>
    </location>
</feature>
<feature type="non-terminal residue" evidence="2">
    <location>
        <position position="301"/>
    </location>
</feature>
<feature type="non-terminal residue" evidence="2">
    <location>
        <position position="1"/>
    </location>
</feature>
<keyword evidence="3" id="KW-1185">Reference proteome</keyword>
<feature type="compositionally biased region" description="Acidic residues" evidence="1">
    <location>
        <begin position="274"/>
        <end position="283"/>
    </location>
</feature>
<feature type="region of interest" description="Disordered" evidence="1">
    <location>
        <begin position="1"/>
        <end position="83"/>
    </location>
</feature>
<evidence type="ECO:0000256" key="1">
    <source>
        <dbReference type="SAM" id="MobiDB-lite"/>
    </source>
</evidence>
<proteinExistence type="predicted"/>
<feature type="compositionally biased region" description="Basic residues" evidence="1">
    <location>
        <begin position="49"/>
        <end position="61"/>
    </location>
</feature>
<feature type="compositionally biased region" description="Low complexity" evidence="1">
    <location>
        <begin position="176"/>
        <end position="186"/>
    </location>
</feature>
<feature type="region of interest" description="Disordered" evidence="1">
    <location>
        <begin position="138"/>
        <end position="301"/>
    </location>
</feature>
<sequence length="301" mass="30977">RRAPRRCPASRPAAATARPTKTRRGAGEAPAAEEPRGPARARDELVRGRGGRPRQRPQRVQHHVDGPERGRKGGHGAARAAVSPGLAGLPVGAAAVPHGVDDLAGHARLRGRLRRVRVPGAGRAGWLLAEAAEQPAPARAAAGTRRLRQGEGVSPEDDGVEGLGRVARRRGDQRAPFDASSSASPAEGLHWTAEAQRPRPGAASGGGARAPAVGGGSPVVPAVLRAPLSDPPPRGSAEAPRAAADARGSARQTWCDLHLGARQSPGALGRCQEVADEEEDEEDRTGAGGRPGLRAAPQALR</sequence>
<accession>A0ABN9T159</accession>
<organism evidence="2 3">
    <name type="scientific">Prorocentrum cordatum</name>
    <dbReference type="NCBI Taxonomy" id="2364126"/>
    <lineage>
        <taxon>Eukaryota</taxon>
        <taxon>Sar</taxon>
        <taxon>Alveolata</taxon>
        <taxon>Dinophyceae</taxon>
        <taxon>Prorocentrales</taxon>
        <taxon>Prorocentraceae</taxon>
        <taxon>Prorocentrum</taxon>
    </lineage>
</organism>
<feature type="compositionally biased region" description="Low complexity" evidence="1">
    <location>
        <begin position="235"/>
        <end position="251"/>
    </location>
</feature>
<gene>
    <name evidence="2" type="ORF">PCOR1329_LOCUS34570</name>
</gene>
<evidence type="ECO:0000313" key="3">
    <source>
        <dbReference type="Proteomes" id="UP001189429"/>
    </source>
</evidence>
<comment type="caution">
    <text evidence="2">The sequence shown here is derived from an EMBL/GenBank/DDBJ whole genome shotgun (WGS) entry which is preliminary data.</text>
</comment>
<feature type="compositionally biased region" description="Low complexity" evidence="1">
    <location>
        <begin position="292"/>
        <end position="301"/>
    </location>
</feature>
<name>A0ABN9T159_9DINO</name>
<feature type="compositionally biased region" description="Gly residues" evidence="1">
    <location>
        <begin position="203"/>
        <end position="217"/>
    </location>
</feature>
<feature type="compositionally biased region" description="Basic and acidic residues" evidence="1">
    <location>
        <begin position="33"/>
        <end position="47"/>
    </location>
</feature>
<protein>
    <submittedName>
        <fullName evidence="2">Uncharacterized protein</fullName>
    </submittedName>
</protein>
<dbReference type="EMBL" id="CAUYUJ010014241">
    <property type="protein sequence ID" value="CAK0838670.1"/>
    <property type="molecule type" value="Genomic_DNA"/>
</dbReference>